<organism evidence="2 3">
    <name type="scientific">Clostridium grantii DSM 8605</name>
    <dbReference type="NCBI Taxonomy" id="1121316"/>
    <lineage>
        <taxon>Bacteria</taxon>
        <taxon>Bacillati</taxon>
        <taxon>Bacillota</taxon>
        <taxon>Clostridia</taxon>
        <taxon>Eubacteriales</taxon>
        <taxon>Clostridiaceae</taxon>
        <taxon>Clostridium</taxon>
    </lineage>
</organism>
<evidence type="ECO:0000259" key="1">
    <source>
        <dbReference type="Pfam" id="PF13255"/>
    </source>
</evidence>
<reference evidence="2 3" key="1">
    <citation type="submission" date="2016-11" db="EMBL/GenBank/DDBJ databases">
        <authorList>
            <person name="Jaros S."/>
            <person name="Januszkiewicz K."/>
            <person name="Wedrychowicz H."/>
        </authorList>
    </citation>
    <scope>NUCLEOTIDE SEQUENCE [LARGE SCALE GENOMIC DNA]</scope>
    <source>
        <strain evidence="2 3">DSM 8605</strain>
    </source>
</reference>
<gene>
    <name evidence="2" type="ORF">SAMN02745207_00428</name>
</gene>
<name>A0A1M5RAY1_9CLOT</name>
<evidence type="ECO:0000313" key="3">
    <source>
        <dbReference type="Proteomes" id="UP000184447"/>
    </source>
</evidence>
<dbReference type="Proteomes" id="UP000184447">
    <property type="component" value="Unassembled WGS sequence"/>
</dbReference>
<dbReference type="Pfam" id="PF13255">
    <property type="entry name" value="DUF4046"/>
    <property type="match status" value="2"/>
</dbReference>
<accession>A0A1M5RAY1</accession>
<evidence type="ECO:0000313" key="2">
    <source>
        <dbReference type="EMBL" id="SHH23465.1"/>
    </source>
</evidence>
<feature type="domain" description="DUF4046" evidence="1">
    <location>
        <begin position="16"/>
        <end position="86"/>
    </location>
</feature>
<keyword evidence="3" id="KW-1185">Reference proteome</keyword>
<dbReference type="AlphaFoldDB" id="A0A1M5RAY1"/>
<dbReference type="RefSeq" id="WP_073336543.1">
    <property type="nucleotide sequence ID" value="NZ_FQXM01000003.1"/>
</dbReference>
<sequence length="226" mass="26359">MFCYPEKNFKPWDFVNAPNCYWQGEKGKENAIAATKWLLEEKLNWSHDDIIEKLNHQIFIDNNLLGMLKKAFNASLHTAMEATYPGEFKKWELGTHVVNGSWNKDEGIIAVKWLLEDKLKWSNQDIKKKYCKQIYKDNNLYGMLQACFNSSPFEALNSAYPNKFIAWELPMVPRCFWNSKKNCIVALKWLTEEKLTLDSYVAKKSITKSILLKYVLASLCGKYTMS</sequence>
<dbReference type="InterPro" id="IPR025119">
    <property type="entry name" value="DUF4046"/>
</dbReference>
<feature type="domain" description="DUF4046" evidence="1">
    <location>
        <begin position="100"/>
        <end position="163"/>
    </location>
</feature>
<dbReference type="EMBL" id="FQXM01000003">
    <property type="protein sequence ID" value="SHH23465.1"/>
    <property type="molecule type" value="Genomic_DNA"/>
</dbReference>
<proteinExistence type="predicted"/>
<protein>
    <recommendedName>
        <fullName evidence="1">DUF4046 domain-containing protein</fullName>
    </recommendedName>
</protein>